<keyword evidence="4 6" id="KW-1133">Transmembrane helix</keyword>
<accession>A0A4Q0SZQ6</accession>
<dbReference type="Pfam" id="PF13440">
    <property type="entry name" value="Polysacc_synt_3"/>
    <property type="match status" value="1"/>
</dbReference>
<sequence length="517" mass="56294">MGLKSTNAAGKILHNSFWYGLETLMETFVFLGTSIAVARYLGPEKLGYFSYINFFVTVVTRTSGIGLASATRKYMSEFLALDRPGTARAVYYLAYRYQLLGAITITILGLAGVFFFGEPAYKLMSAILISSIIPGVMSWVPAQANSAFEDVSKNTLSAFGYILTYLTVILLTLHFHWDLVGVASALLVGRLVEVLLRTAPLHARLRTLPLDVLDDGTIGRIRRFCLQSIGLQLLTSVVWDRSEMVFLRAFSSLEQVAFYSVSFGLANNLLLVPRTFGGATGITLMVESGRDPTRVDNIVRNASRFLLLVVFPVHLGAAAITSQIIRVTYGTKYVGAIPVLIIASILAIPRAFQEIPETLLRAADQQKRLLYCYIAIGILNLTLDALFIPRYGAVGAAWGNGLAQSIGIVVIWQAAKHFYRFGLPIGTAIRLFLAGACMSVIAWFVARSLPGVPGLVLAIATAAVSYVFLVKLFQGLQPSDRIRLLPIGQRLPGPARGLFSTALNFIIPAPTEEVAPS</sequence>
<evidence type="ECO:0000256" key="1">
    <source>
        <dbReference type="ARBA" id="ARBA00004651"/>
    </source>
</evidence>
<dbReference type="OrthoDB" id="103403at2"/>
<dbReference type="EMBL" id="RDSM01000003">
    <property type="protein sequence ID" value="RXH54576.1"/>
    <property type="molecule type" value="Genomic_DNA"/>
</dbReference>
<keyword evidence="3 6" id="KW-0812">Transmembrane</keyword>
<feature type="transmembrane region" description="Helical" evidence="6">
    <location>
        <begin position="331"/>
        <end position="348"/>
    </location>
</feature>
<evidence type="ECO:0000256" key="4">
    <source>
        <dbReference type="ARBA" id="ARBA00022989"/>
    </source>
</evidence>
<name>A0A4Q0SZQ6_9BACT</name>
<comment type="subcellular location">
    <subcellularLocation>
        <location evidence="1">Cell membrane</location>
        <topology evidence="1">Multi-pass membrane protein</topology>
    </subcellularLocation>
</comment>
<reference evidence="7 8" key="1">
    <citation type="submission" date="2018-11" db="EMBL/GenBank/DDBJ databases">
        <authorList>
            <person name="Mardanov A.V."/>
            <person name="Ravin N.V."/>
            <person name="Dedysh S.N."/>
        </authorList>
    </citation>
    <scope>NUCLEOTIDE SEQUENCE [LARGE SCALE GENOMIC DNA]</scope>
    <source>
        <strain evidence="7 8">AF10</strain>
    </source>
</reference>
<feature type="transmembrane region" description="Helical" evidence="6">
    <location>
        <begin position="48"/>
        <end position="68"/>
    </location>
</feature>
<feature type="transmembrane region" description="Helical" evidence="6">
    <location>
        <begin position="89"/>
        <end position="117"/>
    </location>
</feature>
<evidence type="ECO:0000256" key="5">
    <source>
        <dbReference type="ARBA" id="ARBA00023136"/>
    </source>
</evidence>
<dbReference type="InterPro" id="IPR050833">
    <property type="entry name" value="Poly_Biosynth_Transport"/>
</dbReference>
<evidence type="ECO:0000256" key="2">
    <source>
        <dbReference type="ARBA" id="ARBA00022475"/>
    </source>
</evidence>
<feature type="transmembrane region" description="Helical" evidence="6">
    <location>
        <begin position="154"/>
        <end position="173"/>
    </location>
</feature>
<dbReference type="AlphaFoldDB" id="A0A4Q0SZQ6"/>
<feature type="transmembrane region" description="Helical" evidence="6">
    <location>
        <begin position="452"/>
        <end position="473"/>
    </location>
</feature>
<evidence type="ECO:0000313" key="8">
    <source>
        <dbReference type="Proteomes" id="UP000289437"/>
    </source>
</evidence>
<feature type="transmembrane region" description="Helical" evidence="6">
    <location>
        <begin position="21"/>
        <end position="42"/>
    </location>
</feature>
<evidence type="ECO:0000313" key="7">
    <source>
        <dbReference type="EMBL" id="RXH54576.1"/>
    </source>
</evidence>
<gene>
    <name evidence="7" type="ORF">GRAN_3680</name>
</gene>
<protein>
    <submittedName>
        <fullName evidence="7">Uncharacterized protein</fullName>
    </submittedName>
</protein>
<comment type="caution">
    <text evidence="7">The sequence shown here is derived from an EMBL/GenBank/DDBJ whole genome shotgun (WGS) entry which is preliminary data.</text>
</comment>
<organism evidence="7 8">
    <name type="scientific">Granulicella sibirica</name>
    <dbReference type="NCBI Taxonomy" id="2479048"/>
    <lineage>
        <taxon>Bacteria</taxon>
        <taxon>Pseudomonadati</taxon>
        <taxon>Acidobacteriota</taxon>
        <taxon>Terriglobia</taxon>
        <taxon>Terriglobales</taxon>
        <taxon>Acidobacteriaceae</taxon>
        <taxon>Granulicella</taxon>
    </lineage>
</organism>
<dbReference type="PANTHER" id="PTHR30250">
    <property type="entry name" value="PST FAMILY PREDICTED COLANIC ACID TRANSPORTER"/>
    <property type="match status" value="1"/>
</dbReference>
<reference evidence="8" key="2">
    <citation type="submission" date="2019-02" db="EMBL/GenBank/DDBJ databases">
        <title>Granulicella sibirica sp. nov., a psychrotolerant acidobacterium isolated from an organic soil layer in forested tundra, West Siberia.</title>
        <authorList>
            <person name="Oshkin I.Y."/>
            <person name="Kulichevskaya I.S."/>
            <person name="Rijpstra W.I.C."/>
            <person name="Sinninghe Damste J.S."/>
            <person name="Rakitin A.L."/>
            <person name="Ravin N.V."/>
            <person name="Dedysh S.N."/>
        </authorList>
    </citation>
    <scope>NUCLEOTIDE SEQUENCE [LARGE SCALE GENOMIC DNA]</scope>
    <source>
        <strain evidence="8">AF10</strain>
    </source>
</reference>
<keyword evidence="5 6" id="KW-0472">Membrane</keyword>
<feature type="transmembrane region" description="Helical" evidence="6">
    <location>
        <begin position="394"/>
        <end position="415"/>
    </location>
</feature>
<dbReference type="GO" id="GO:0005886">
    <property type="term" value="C:plasma membrane"/>
    <property type="evidence" value="ECO:0007669"/>
    <property type="project" value="UniProtKB-SubCell"/>
</dbReference>
<feature type="transmembrane region" description="Helical" evidence="6">
    <location>
        <begin position="123"/>
        <end position="142"/>
    </location>
</feature>
<dbReference type="Proteomes" id="UP000289437">
    <property type="component" value="Unassembled WGS sequence"/>
</dbReference>
<proteinExistence type="predicted"/>
<dbReference type="RefSeq" id="WP_128914341.1">
    <property type="nucleotide sequence ID" value="NZ_RDSM01000003.1"/>
</dbReference>
<evidence type="ECO:0000256" key="6">
    <source>
        <dbReference type="SAM" id="Phobius"/>
    </source>
</evidence>
<evidence type="ECO:0000256" key="3">
    <source>
        <dbReference type="ARBA" id="ARBA00022692"/>
    </source>
</evidence>
<feature type="transmembrane region" description="Helical" evidence="6">
    <location>
        <begin position="427"/>
        <end position="446"/>
    </location>
</feature>
<feature type="transmembrane region" description="Helical" evidence="6">
    <location>
        <begin position="369"/>
        <end position="388"/>
    </location>
</feature>
<dbReference type="PANTHER" id="PTHR30250:SF11">
    <property type="entry name" value="O-ANTIGEN TRANSPORTER-RELATED"/>
    <property type="match status" value="1"/>
</dbReference>
<keyword evidence="8" id="KW-1185">Reference proteome</keyword>
<keyword evidence="2" id="KW-1003">Cell membrane</keyword>
<feature type="transmembrane region" description="Helical" evidence="6">
    <location>
        <begin position="305"/>
        <end position="325"/>
    </location>
</feature>